<proteinExistence type="predicted"/>
<name>A0A3N1D3I5_9ACTN</name>
<keyword evidence="3" id="KW-1185">Reference proteome</keyword>
<comment type="caution">
    <text evidence="2">The sequence shown here is derived from an EMBL/GenBank/DDBJ whole genome shotgun (WGS) entry which is preliminary data.</text>
</comment>
<protein>
    <submittedName>
        <fullName evidence="2">Uncharacterized protein DUF2637</fullName>
    </submittedName>
</protein>
<feature type="transmembrane region" description="Helical" evidence="1">
    <location>
        <begin position="45"/>
        <end position="67"/>
    </location>
</feature>
<evidence type="ECO:0000313" key="3">
    <source>
        <dbReference type="Proteomes" id="UP000272400"/>
    </source>
</evidence>
<dbReference type="Pfam" id="PF10935">
    <property type="entry name" value="DUF2637"/>
    <property type="match status" value="1"/>
</dbReference>
<feature type="transmembrane region" description="Helical" evidence="1">
    <location>
        <begin position="79"/>
        <end position="98"/>
    </location>
</feature>
<organism evidence="2 3">
    <name type="scientific">Actinocorallia herbida</name>
    <dbReference type="NCBI Taxonomy" id="58109"/>
    <lineage>
        <taxon>Bacteria</taxon>
        <taxon>Bacillati</taxon>
        <taxon>Actinomycetota</taxon>
        <taxon>Actinomycetes</taxon>
        <taxon>Streptosporangiales</taxon>
        <taxon>Thermomonosporaceae</taxon>
        <taxon>Actinocorallia</taxon>
    </lineage>
</organism>
<gene>
    <name evidence="2" type="ORF">EDD29_5739</name>
</gene>
<dbReference type="EMBL" id="RJKE01000001">
    <property type="protein sequence ID" value="ROO88082.1"/>
    <property type="molecule type" value="Genomic_DNA"/>
</dbReference>
<dbReference type="AlphaFoldDB" id="A0A3N1D3I5"/>
<keyword evidence="1" id="KW-0812">Transmembrane</keyword>
<accession>A0A3N1D3I5</accession>
<keyword evidence="1" id="KW-0472">Membrane</keyword>
<dbReference type="RefSeq" id="WP_123667315.1">
    <property type="nucleotide sequence ID" value="NZ_RJKE01000001.1"/>
</dbReference>
<feature type="transmembrane region" description="Helical" evidence="1">
    <location>
        <begin position="104"/>
        <end position="124"/>
    </location>
</feature>
<keyword evidence="1" id="KW-1133">Transmembrane helix</keyword>
<evidence type="ECO:0000313" key="2">
    <source>
        <dbReference type="EMBL" id="ROO88082.1"/>
    </source>
</evidence>
<evidence type="ECO:0000256" key="1">
    <source>
        <dbReference type="SAM" id="Phobius"/>
    </source>
</evidence>
<dbReference type="InterPro" id="IPR021235">
    <property type="entry name" value="DUF2637"/>
</dbReference>
<dbReference type="Proteomes" id="UP000272400">
    <property type="component" value="Unassembled WGS sequence"/>
</dbReference>
<reference evidence="2 3" key="1">
    <citation type="submission" date="2018-11" db="EMBL/GenBank/DDBJ databases">
        <title>Sequencing the genomes of 1000 actinobacteria strains.</title>
        <authorList>
            <person name="Klenk H.-P."/>
        </authorList>
    </citation>
    <scope>NUCLEOTIDE SEQUENCE [LARGE SCALE GENOMIC DNA]</scope>
    <source>
        <strain evidence="2 3">DSM 44254</strain>
    </source>
</reference>
<sequence>MTGSRTLLWCRLALVPPIAALAVLGAIGSFATVRAAAVPYFGADLAWIVPVGLDLGILVLICWDLLLELDDTPWPVLRWIAWSYIGGTVLVNTSAAHGDPAATAAHAAMPVLFITVTEGVRFQVRRRAGLASSSGRERIPRARWLLAPVSTTLLWRRMVLWQVASYTRALELEQERLMLISQLQQKHGRFSWRWRASVAERLMLKTPPAEDTPEEDEELVLAACLILASHEADGRRISNTGLARKLRDDGHSVANERLAGVVRAARARMNGALP</sequence>
<dbReference type="OrthoDB" id="4333663at2"/>